<keyword evidence="3" id="KW-0449">Lipoprotein</keyword>
<dbReference type="Pfam" id="PF03548">
    <property type="entry name" value="LolA"/>
    <property type="match status" value="1"/>
</dbReference>
<evidence type="ECO:0000313" key="3">
    <source>
        <dbReference type="EMBL" id="MBO8482859.1"/>
    </source>
</evidence>
<proteinExistence type="predicted"/>
<gene>
    <name evidence="3" type="ORF">IAB75_01890</name>
</gene>
<dbReference type="EMBL" id="JADILV010000012">
    <property type="protein sequence ID" value="MBO8482859.1"/>
    <property type="molecule type" value="Genomic_DNA"/>
</dbReference>
<accession>A0A940IHK2</accession>
<dbReference type="SUPFAM" id="SSF89392">
    <property type="entry name" value="Prokaryotic lipoproteins and lipoprotein localization factors"/>
    <property type="match status" value="1"/>
</dbReference>
<keyword evidence="1 2" id="KW-0732">Signal</keyword>
<protein>
    <submittedName>
        <fullName evidence="3">Outer membrane lipoprotein carrier protein LolA</fullName>
    </submittedName>
</protein>
<dbReference type="InterPro" id="IPR004564">
    <property type="entry name" value="OM_lipoprot_carrier_LolA-like"/>
</dbReference>
<dbReference type="InterPro" id="IPR029046">
    <property type="entry name" value="LolA/LolB/LppX"/>
</dbReference>
<reference evidence="3" key="1">
    <citation type="submission" date="2020-10" db="EMBL/GenBank/DDBJ databases">
        <authorList>
            <person name="Gilroy R."/>
        </authorList>
    </citation>
    <scope>NUCLEOTIDE SEQUENCE</scope>
    <source>
        <strain evidence="3">G3-8215</strain>
    </source>
</reference>
<reference evidence="3" key="2">
    <citation type="journal article" date="2021" name="PeerJ">
        <title>Extensive microbial diversity within the chicken gut microbiome revealed by metagenomics and culture.</title>
        <authorList>
            <person name="Gilroy R."/>
            <person name="Ravi A."/>
            <person name="Getino M."/>
            <person name="Pursley I."/>
            <person name="Horton D.L."/>
            <person name="Alikhan N.F."/>
            <person name="Baker D."/>
            <person name="Gharbi K."/>
            <person name="Hall N."/>
            <person name="Watson M."/>
            <person name="Adriaenssens E.M."/>
            <person name="Foster-Nyarko E."/>
            <person name="Jarju S."/>
            <person name="Secka A."/>
            <person name="Antonio M."/>
            <person name="Oren A."/>
            <person name="Chaudhuri R.R."/>
            <person name="La Ragione R."/>
            <person name="Hildebrand F."/>
            <person name="Pallen M.J."/>
        </authorList>
    </citation>
    <scope>NUCLEOTIDE SEQUENCE</scope>
    <source>
        <strain evidence="3">G3-8215</strain>
    </source>
</reference>
<dbReference type="Proteomes" id="UP000725002">
    <property type="component" value="Unassembled WGS sequence"/>
</dbReference>
<dbReference type="CDD" id="cd16325">
    <property type="entry name" value="LolA"/>
    <property type="match status" value="1"/>
</dbReference>
<dbReference type="Gene3D" id="2.50.20.10">
    <property type="entry name" value="Lipoprotein localisation LolA/LolB/LppX"/>
    <property type="match status" value="1"/>
</dbReference>
<evidence type="ECO:0000313" key="4">
    <source>
        <dbReference type="Proteomes" id="UP000725002"/>
    </source>
</evidence>
<organism evidence="3 4">
    <name type="scientific">Candidatus Cryptobacteroides avicola</name>
    <dbReference type="NCBI Taxonomy" id="2840757"/>
    <lineage>
        <taxon>Bacteria</taxon>
        <taxon>Pseudomonadati</taxon>
        <taxon>Bacteroidota</taxon>
        <taxon>Bacteroidia</taxon>
        <taxon>Bacteroidales</taxon>
        <taxon>Candidatus Cryptobacteroides</taxon>
    </lineage>
</organism>
<evidence type="ECO:0000256" key="2">
    <source>
        <dbReference type="SAM" id="SignalP"/>
    </source>
</evidence>
<feature type="signal peptide" evidence="2">
    <location>
        <begin position="1"/>
        <end position="25"/>
    </location>
</feature>
<feature type="chain" id="PRO_5036817946" evidence="2">
    <location>
        <begin position="26"/>
        <end position="220"/>
    </location>
</feature>
<comment type="caution">
    <text evidence="3">The sequence shown here is derived from an EMBL/GenBank/DDBJ whole genome shotgun (WGS) entry which is preliminary data.</text>
</comment>
<sequence>MNLKTIFSVSLTVMALLSGSRYGMAGAAVPYYPLERLENRVDSSEIAFSYTYRALNGNVSMTGQGNVVLQGDAFILDVNGMEIYCDGTTRWTLDRKAEEMVIESYDSHSEDLSANPAILLRRLTAFFEVSSQSGTEYSGEKAIKVDLTPKSYPQFRSVTLYFRSGQPDSDILIGASIAAADGTVTDFMISDFRYGPKGDADRFSFDEKSLGPDWIITDLR</sequence>
<name>A0A940IHK2_9BACT</name>
<dbReference type="AlphaFoldDB" id="A0A940IHK2"/>
<evidence type="ECO:0000256" key="1">
    <source>
        <dbReference type="ARBA" id="ARBA00022729"/>
    </source>
</evidence>